<name>A0A081CGJ9_PSEA2</name>
<evidence type="ECO:0000313" key="4">
    <source>
        <dbReference type="Proteomes" id="UP000053758"/>
    </source>
</evidence>
<dbReference type="EMBL" id="DF830077">
    <property type="protein sequence ID" value="GAK65795.1"/>
    <property type="molecule type" value="Genomic_DNA"/>
</dbReference>
<organism evidence="3">
    <name type="scientific">Pseudozyma antarctica</name>
    <name type="common">Yeast</name>
    <name type="synonym">Candida antarctica</name>
    <dbReference type="NCBI Taxonomy" id="84753"/>
    <lineage>
        <taxon>Eukaryota</taxon>
        <taxon>Fungi</taxon>
        <taxon>Dikarya</taxon>
        <taxon>Basidiomycota</taxon>
        <taxon>Ustilaginomycotina</taxon>
        <taxon>Ustilaginomycetes</taxon>
        <taxon>Ustilaginales</taxon>
        <taxon>Ustilaginaceae</taxon>
        <taxon>Moesziomyces</taxon>
    </lineage>
</organism>
<feature type="transmembrane region" description="Helical" evidence="2">
    <location>
        <begin position="6"/>
        <end position="27"/>
    </location>
</feature>
<sequence length="140" mass="15091">MLETSQANALVYSTLCGFMLVGLYAGFKVRNTTDFLSGLRTQSADSNGCTQRGRQAGRPWRCGSCRNMLSRYDRVCPPAAVSPSLKATAGQRQGRLEGRPEPVELPPQYCPVSRRNEIAADDLAAGGGDNRLHPDSNTAS</sequence>
<protein>
    <submittedName>
        <fullName evidence="3">Uncharacterized protein</fullName>
    </submittedName>
</protein>
<keyword evidence="2" id="KW-0812">Transmembrane</keyword>
<feature type="region of interest" description="Disordered" evidence="1">
    <location>
        <begin position="83"/>
        <end position="140"/>
    </location>
</feature>
<reference evidence="3" key="1">
    <citation type="submission" date="2014-07" db="EMBL/GenBank/DDBJ databases">
        <title>Draft genome sequence of the yeast Pseudozyma antarctica JCM 10317 known as a producer of lipase B which used in a wide range of industrial applications.</title>
        <authorList>
            <person name="Morita T."/>
            <person name="Saika A."/>
            <person name="Koike H."/>
        </authorList>
    </citation>
    <scope>NUCLEOTIDE SEQUENCE</scope>
    <source>
        <strain evidence="3">JCM 10317</strain>
    </source>
</reference>
<gene>
    <name evidence="3" type="ORF">PAN0_010c4016</name>
</gene>
<evidence type="ECO:0000256" key="1">
    <source>
        <dbReference type="SAM" id="MobiDB-lite"/>
    </source>
</evidence>
<keyword evidence="2" id="KW-1133">Transmembrane helix</keyword>
<keyword evidence="2" id="KW-0472">Membrane</keyword>
<dbReference type="GeneID" id="26304799"/>
<evidence type="ECO:0000256" key="2">
    <source>
        <dbReference type="SAM" id="Phobius"/>
    </source>
</evidence>
<dbReference type="HOGENOM" id="CLU_1834898_0_0_1"/>
<accession>A0A081CGJ9</accession>
<dbReference type="AlphaFoldDB" id="A0A081CGJ9"/>
<dbReference type="Proteomes" id="UP000053758">
    <property type="component" value="Unassembled WGS sequence"/>
</dbReference>
<evidence type="ECO:0000313" key="3">
    <source>
        <dbReference type="EMBL" id="GAK65795.1"/>
    </source>
</evidence>
<dbReference type="RefSeq" id="XP_014655957.1">
    <property type="nucleotide sequence ID" value="XM_014800471.1"/>
</dbReference>
<proteinExistence type="predicted"/>
<keyword evidence="4" id="KW-1185">Reference proteome</keyword>